<dbReference type="GO" id="GO:0000287">
    <property type="term" value="F:magnesium ion binding"/>
    <property type="evidence" value="ECO:0007669"/>
    <property type="project" value="InterPro"/>
</dbReference>
<name>A0A7W6E7G6_9RHOB</name>
<organism evidence="1 2">
    <name type="scientific">Sulfitobacter undariae</name>
    <dbReference type="NCBI Taxonomy" id="1563671"/>
    <lineage>
        <taxon>Bacteria</taxon>
        <taxon>Pseudomonadati</taxon>
        <taxon>Pseudomonadota</taxon>
        <taxon>Alphaproteobacteria</taxon>
        <taxon>Rhodobacterales</taxon>
        <taxon>Roseobacteraceae</taxon>
        <taxon>Sulfitobacter</taxon>
    </lineage>
</organism>
<dbReference type="RefSeq" id="WP_184568368.1">
    <property type="nucleotide sequence ID" value="NZ_JACIEI010000032.1"/>
</dbReference>
<comment type="caution">
    <text evidence="1">The sequence shown here is derived from an EMBL/GenBank/DDBJ whole genome shotgun (WGS) entry which is preliminary data.</text>
</comment>
<dbReference type="Gene3D" id="3.40.91.20">
    <property type="match status" value="1"/>
</dbReference>
<accession>A0A7W6E7G6</accession>
<dbReference type="GO" id="GO:0003677">
    <property type="term" value="F:DNA binding"/>
    <property type="evidence" value="ECO:0007669"/>
    <property type="project" value="InterPro"/>
</dbReference>
<sequence>MRIVEYYSHLNGLEYLMVHKPEMWEEIQQVIANVDATQFKTKVSKEKTMKGKMLYAPIEMNKAMDKEFQDRGWSESRTSYWVTKDANLIRKTMTMDAKEQKAEIIESGQTPIFSFNQTDFVKNRVAVEVQFGKYAFVAFDLFVKHMAFFVGDVIDLGIEILPMKELQSEMSSGPGYYEGELYNLIRQGRGSPAVPLVVIGIAP</sequence>
<evidence type="ECO:0000313" key="1">
    <source>
        <dbReference type="EMBL" id="MBB3996141.1"/>
    </source>
</evidence>
<evidence type="ECO:0000313" key="2">
    <source>
        <dbReference type="Proteomes" id="UP000530268"/>
    </source>
</evidence>
<reference evidence="1 2" key="1">
    <citation type="submission" date="2020-08" db="EMBL/GenBank/DDBJ databases">
        <title>Genomic Encyclopedia of Type Strains, Phase IV (KMG-IV): sequencing the most valuable type-strain genomes for metagenomic binning, comparative biology and taxonomic classification.</title>
        <authorList>
            <person name="Goeker M."/>
        </authorList>
    </citation>
    <scope>NUCLEOTIDE SEQUENCE [LARGE SCALE GENOMIC DNA]</scope>
    <source>
        <strain evidence="1 2">DSM 102234</strain>
    </source>
</reference>
<dbReference type="Pfam" id="PF09195">
    <property type="entry name" value="Endonuc-BglII"/>
    <property type="match status" value="1"/>
</dbReference>
<dbReference type="AlphaFoldDB" id="A0A7W6E7G6"/>
<gene>
    <name evidence="1" type="ORF">GGR95_003809</name>
</gene>
<proteinExistence type="predicted"/>
<keyword evidence="2" id="KW-1185">Reference proteome</keyword>
<dbReference type="GO" id="GO:0009307">
    <property type="term" value="P:DNA restriction-modification system"/>
    <property type="evidence" value="ECO:0007669"/>
    <property type="project" value="InterPro"/>
</dbReference>
<dbReference type="InterPro" id="IPR011338">
    <property type="entry name" value="BamHI/BglII/BstY"/>
</dbReference>
<dbReference type="InterPro" id="IPR011335">
    <property type="entry name" value="Restrct_endonuc-II-like"/>
</dbReference>
<dbReference type="Proteomes" id="UP000530268">
    <property type="component" value="Unassembled WGS sequence"/>
</dbReference>
<protein>
    <recommendedName>
        <fullName evidence="3">Restriction endonuclease BglII</fullName>
    </recommendedName>
</protein>
<dbReference type="EMBL" id="JACIEI010000032">
    <property type="protein sequence ID" value="MBB3996141.1"/>
    <property type="molecule type" value="Genomic_DNA"/>
</dbReference>
<dbReference type="GO" id="GO:0009036">
    <property type="term" value="F:type II site-specific deoxyribonuclease activity"/>
    <property type="evidence" value="ECO:0007669"/>
    <property type="project" value="InterPro"/>
</dbReference>
<dbReference type="SUPFAM" id="SSF52980">
    <property type="entry name" value="Restriction endonuclease-like"/>
    <property type="match status" value="1"/>
</dbReference>
<dbReference type="CDD" id="cd22317">
    <property type="entry name" value="BstYI-like"/>
    <property type="match status" value="1"/>
</dbReference>
<dbReference type="InterPro" id="IPR015278">
    <property type="entry name" value="BglII-like"/>
</dbReference>
<evidence type="ECO:0008006" key="3">
    <source>
        <dbReference type="Google" id="ProtNLM"/>
    </source>
</evidence>